<comment type="similarity">
    <text evidence="1">Belongs to the glycosyltransferase 90 family.</text>
</comment>
<dbReference type="Proteomes" id="UP000078284">
    <property type="component" value="Chromosome 1"/>
</dbReference>
<evidence type="ECO:0000256" key="2">
    <source>
        <dbReference type="ARBA" id="ARBA00022679"/>
    </source>
</evidence>
<accession>A0A178W487</accession>
<evidence type="ECO:0000313" key="6">
    <source>
        <dbReference type="Proteomes" id="UP000078284"/>
    </source>
</evidence>
<dbReference type="ExpressionAtlas" id="A0A178W487">
    <property type="expression patterns" value="baseline and differential"/>
</dbReference>
<keyword evidence="3" id="KW-1133">Transmembrane helix</keyword>
<dbReference type="PANTHER" id="PTHR12203">
    <property type="entry name" value="KDEL LYS-ASP-GLU-LEU CONTAINING - RELATED"/>
    <property type="match status" value="1"/>
</dbReference>
<dbReference type="SMART" id="SM00672">
    <property type="entry name" value="CAP10"/>
    <property type="match status" value="1"/>
</dbReference>
<dbReference type="AlphaFoldDB" id="A0A178W487"/>
<evidence type="ECO:0000259" key="4">
    <source>
        <dbReference type="SMART" id="SM00672"/>
    </source>
</evidence>
<dbReference type="InterPro" id="IPR051091">
    <property type="entry name" value="O-Glucosyltr/Glycosyltrsf_90"/>
</dbReference>
<evidence type="ECO:0000313" key="5">
    <source>
        <dbReference type="EMBL" id="OAP12345.1"/>
    </source>
</evidence>
<sequence>MGLRLRLRLPHKSSPRTPSYLLLCVLALSFFSFTALLLYKVFGSDRIIEFLPLSVFGIFYSVSDLSEKLTSDIDDTRIFFLFYGQTRDSVSLCFLFERTFVSLSNFVEQVDDFIAQTKTLAGHNLEPTPWHIFPRKSFSAATKHSQAYRILQCSYFSCPYKAVVQPKSLHSESGSGRQTHQPQCPDFFRWIHRDLEPWAKTGVTKEHVKRAKANAAFRVVILSGKLYVDLYYACVQSRMMFTIWGILQLLTKYPGMVPDVDMMFDCMDKPIINQTEYQSFPVPLFRYCTNEAHLDIPFPDWSFWGWSETNLRPWEEEFGDIKQGSRRRSWYNKQPRAYWKGNPDVVSPIRLELMKCNHSRLWGAQIMRQDWAEEAKGGFEQSKLSNQCNHRYKIYAEGYAWSVSLKYILSCGSMTLIISPEYEDFFSRGLLPKENYWPISPTDLCRSIKYAVDWGNSNPSEAETIGKRGQGYMESLSMNRVYDYMFHLITEYSKLQKFKPEKPASANEVCAGSLLCIAEQKERELLERSRVVPSLDQPCKLPVEDRNRLEWLIQQKNKTIENVRCMEMTRTQRGSK</sequence>
<protein>
    <recommendedName>
        <fullName evidence="4">Glycosyl transferase CAP10 domain-containing protein</fullName>
    </recommendedName>
</protein>
<name>A0A178W487_ARATH</name>
<feature type="transmembrane region" description="Helical" evidence="3">
    <location>
        <begin position="20"/>
        <end position="42"/>
    </location>
</feature>
<reference evidence="6" key="1">
    <citation type="journal article" date="2016" name="Proc. Natl. Acad. Sci. U.S.A.">
        <title>Chromosome-level assembly of Arabidopsis thaliana Ler reveals the extent of translocation and inversion polymorphisms.</title>
        <authorList>
            <person name="Zapata L."/>
            <person name="Ding J."/>
            <person name="Willing E.M."/>
            <person name="Hartwig B."/>
            <person name="Bezdan D."/>
            <person name="Jiao W.B."/>
            <person name="Patel V."/>
            <person name="Velikkakam James G."/>
            <person name="Koornneef M."/>
            <person name="Ossowski S."/>
            <person name="Schneeberger K."/>
        </authorList>
    </citation>
    <scope>NUCLEOTIDE SEQUENCE [LARGE SCALE GENOMIC DNA]</scope>
    <source>
        <strain evidence="6">cv. Landsberg erecta</strain>
    </source>
</reference>
<dbReference type="EMBL" id="LUHQ01000001">
    <property type="protein sequence ID" value="OAP12345.1"/>
    <property type="molecule type" value="Genomic_DNA"/>
</dbReference>
<dbReference type="Pfam" id="PF05686">
    <property type="entry name" value="Glyco_transf_90"/>
    <property type="match status" value="1"/>
</dbReference>
<comment type="caution">
    <text evidence="5">The sequence shown here is derived from an EMBL/GenBank/DDBJ whole genome shotgun (WGS) entry which is preliminary data.</text>
</comment>
<evidence type="ECO:0000256" key="1">
    <source>
        <dbReference type="ARBA" id="ARBA00010118"/>
    </source>
</evidence>
<dbReference type="PANTHER" id="PTHR12203:SF35">
    <property type="entry name" value="PROTEIN O-GLUCOSYLTRANSFERASE 1"/>
    <property type="match status" value="1"/>
</dbReference>
<gene>
    <name evidence="5" type="ordered locus">AXX17_At1g06850</name>
</gene>
<organism evidence="5 6">
    <name type="scientific">Arabidopsis thaliana</name>
    <name type="common">Mouse-ear cress</name>
    <dbReference type="NCBI Taxonomy" id="3702"/>
    <lineage>
        <taxon>Eukaryota</taxon>
        <taxon>Viridiplantae</taxon>
        <taxon>Streptophyta</taxon>
        <taxon>Embryophyta</taxon>
        <taxon>Tracheophyta</taxon>
        <taxon>Spermatophyta</taxon>
        <taxon>Magnoliopsida</taxon>
        <taxon>eudicotyledons</taxon>
        <taxon>Gunneridae</taxon>
        <taxon>Pentapetalae</taxon>
        <taxon>rosids</taxon>
        <taxon>malvids</taxon>
        <taxon>Brassicales</taxon>
        <taxon>Brassicaceae</taxon>
        <taxon>Camelineae</taxon>
        <taxon>Arabidopsis</taxon>
    </lineage>
</organism>
<dbReference type="InterPro" id="IPR006598">
    <property type="entry name" value="CAP10"/>
</dbReference>
<keyword evidence="3" id="KW-0472">Membrane</keyword>
<keyword evidence="2" id="KW-0808">Transferase</keyword>
<dbReference type="GO" id="GO:0016740">
    <property type="term" value="F:transferase activity"/>
    <property type="evidence" value="ECO:0007669"/>
    <property type="project" value="UniProtKB-KW"/>
</dbReference>
<proteinExistence type="inferred from homology"/>
<feature type="domain" description="Glycosyl transferase CAP10" evidence="4">
    <location>
        <begin position="256"/>
        <end position="499"/>
    </location>
</feature>
<evidence type="ECO:0000256" key="3">
    <source>
        <dbReference type="SAM" id="Phobius"/>
    </source>
</evidence>
<keyword evidence="3" id="KW-0812">Transmembrane</keyword>